<feature type="domain" description="EF-hand" evidence="3">
    <location>
        <begin position="195"/>
        <end position="230"/>
    </location>
</feature>
<evidence type="ECO:0000313" key="5">
    <source>
        <dbReference type="Proteomes" id="UP001152320"/>
    </source>
</evidence>
<feature type="compositionally biased region" description="Basic and acidic residues" evidence="2">
    <location>
        <begin position="75"/>
        <end position="85"/>
    </location>
</feature>
<feature type="region of interest" description="Disordered" evidence="2">
    <location>
        <begin position="75"/>
        <end position="134"/>
    </location>
</feature>
<dbReference type="EMBL" id="JAIZAY010000003">
    <property type="protein sequence ID" value="KAJ8045568.1"/>
    <property type="molecule type" value="Genomic_DNA"/>
</dbReference>
<feature type="compositionally biased region" description="Basic and acidic residues" evidence="2">
    <location>
        <begin position="125"/>
        <end position="134"/>
    </location>
</feature>
<keyword evidence="5" id="KW-1185">Reference proteome</keyword>
<dbReference type="Proteomes" id="UP001152320">
    <property type="component" value="Chromosome 3"/>
</dbReference>
<dbReference type="Gene3D" id="1.10.238.10">
    <property type="entry name" value="EF-hand"/>
    <property type="match status" value="1"/>
</dbReference>
<dbReference type="InterPro" id="IPR002048">
    <property type="entry name" value="EF_hand_dom"/>
</dbReference>
<proteinExistence type="predicted"/>
<dbReference type="GO" id="GO:0005509">
    <property type="term" value="F:calcium ion binding"/>
    <property type="evidence" value="ECO:0007669"/>
    <property type="project" value="InterPro"/>
</dbReference>
<evidence type="ECO:0000256" key="2">
    <source>
        <dbReference type="SAM" id="MobiDB-lite"/>
    </source>
</evidence>
<dbReference type="Pfam" id="PF13499">
    <property type="entry name" value="EF-hand_7"/>
    <property type="match status" value="1"/>
</dbReference>
<organism evidence="4 5">
    <name type="scientific">Holothuria leucospilota</name>
    <name type="common">Black long sea cucumber</name>
    <name type="synonym">Mertensiothuria leucospilota</name>
    <dbReference type="NCBI Taxonomy" id="206669"/>
    <lineage>
        <taxon>Eukaryota</taxon>
        <taxon>Metazoa</taxon>
        <taxon>Echinodermata</taxon>
        <taxon>Eleutherozoa</taxon>
        <taxon>Echinozoa</taxon>
        <taxon>Holothuroidea</taxon>
        <taxon>Aspidochirotacea</taxon>
        <taxon>Aspidochirotida</taxon>
        <taxon>Holothuriidae</taxon>
        <taxon>Holothuria</taxon>
    </lineage>
</organism>
<dbReference type="AlphaFoldDB" id="A0A9Q1HI08"/>
<dbReference type="PROSITE" id="PS50222">
    <property type="entry name" value="EF_HAND_2"/>
    <property type="match status" value="2"/>
</dbReference>
<feature type="domain" description="EF-hand" evidence="3">
    <location>
        <begin position="159"/>
        <end position="194"/>
    </location>
</feature>
<dbReference type="InterPro" id="IPR011992">
    <property type="entry name" value="EF-hand-dom_pair"/>
</dbReference>
<comment type="caution">
    <text evidence="4">The sequence shown here is derived from an EMBL/GenBank/DDBJ whole genome shotgun (WGS) entry which is preliminary data.</text>
</comment>
<dbReference type="SUPFAM" id="SSF47473">
    <property type="entry name" value="EF-hand"/>
    <property type="match status" value="1"/>
</dbReference>
<dbReference type="OrthoDB" id="9451669at2759"/>
<keyword evidence="1" id="KW-0106">Calcium</keyword>
<feature type="compositionally biased region" description="Basic residues" evidence="2">
    <location>
        <begin position="96"/>
        <end position="111"/>
    </location>
</feature>
<evidence type="ECO:0000256" key="1">
    <source>
        <dbReference type="ARBA" id="ARBA00022837"/>
    </source>
</evidence>
<sequence length="250" mass="28730">MATEELFTGDNATVTEEQNGERSEATKEFLHLLKEKEGIKNELFEMEKQFNQAQGRNYELLQKIDELEKELSATKEQLKKEKESKPALPLTPKVQRAARPRTAKHANPRLKQRADPRKNITKSSIDVKKEKEAEKPAKEKDTYKYYQEIAEKYPMLRLSVLLEAEKKFVEGDVNGDGTIDAGELEKILDSGQLMFTKQQVLDIVKEIDTDNSNSLDFVECLKVIDRLQQNKKTNLPTELERNKSTVCSIQ</sequence>
<gene>
    <name evidence="4" type="ORF">HOLleu_08602</name>
</gene>
<dbReference type="CDD" id="cd00051">
    <property type="entry name" value="EFh"/>
    <property type="match status" value="1"/>
</dbReference>
<name>A0A9Q1HI08_HOLLE</name>
<feature type="region of interest" description="Disordered" evidence="2">
    <location>
        <begin position="1"/>
        <end position="25"/>
    </location>
</feature>
<accession>A0A9Q1HI08</accession>
<evidence type="ECO:0000259" key="3">
    <source>
        <dbReference type="PROSITE" id="PS50222"/>
    </source>
</evidence>
<dbReference type="InterPro" id="IPR018247">
    <property type="entry name" value="EF_Hand_1_Ca_BS"/>
</dbReference>
<dbReference type="PROSITE" id="PS00018">
    <property type="entry name" value="EF_HAND_1"/>
    <property type="match status" value="1"/>
</dbReference>
<dbReference type="SMART" id="SM00054">
    <property type="entry name" value="EFh"/>
    <property type="match status" value="2"/>
</dbReference>
<reference evidence="4" key="1">
    <citation type="submission" date="2021-10" db="EMBL/GenBank/DDBJ databases">
        <title>Tropical sea cucumber genome reveals ecological adaptation and Cuvierian tubules defense mechanism.</title>
        <authorList>
            <person name="Chen T."/>
        </authorList>
    </citation>
    <scope>NUCLEOTIDE SEQUENCE</scope>
    <source>
        <strain evidence="4">Nanhai2018</strain>
        <tissue evidence="4">Muscle</tissue>
    </source>
</reference>
<protein>
    <submittedName>
        <fullName evidence="4">Fimbrin</fullName>
    </submittedName>
</protein>
<evidence type="ECO:0000313" key="4">
    <source>
        <dbReference type="EMBL" id="KAJ8045568.1"/>
    </source>
</evidence>